<gene>
    <name evidence="1" type="ORF">AVEN_143669_1</name>
</gene>
<proteinExistence type="predicted"/>
<reference evidence="1 2" key="1">
    <citation type="journal article" date="2019" name="Sci. Rep.">
        <title>Orb-weaving spider Araneus ventricosus genome elucidates the spidroin gene catalogue.</title>
        <authorList>
            <person name="Kono N."/>
            <person name="Nakamura H."/>
            <person name="Ohtoshi R."/>
            <person name="Moran D.A.P."/>
            <person name="Shinohara A."/>
            <person name="Yoshida Y."/>
            <person name="Fujiwara M."/>
            <person name="Mori M."/>
            <person name="Tomita M."/>
            <person name="Arakawa K."/>
        </authorList>
    </citation>
    <scope>NUCLEOTIDE SEQUENCE [LARGE SCALE GENOMIC DNA]</scope>
</reference>
<evidence type="ECO:0000313" key="1">
    <source>
        <dbReference type="EMBL" id="GBL81366.1"/>
    </source>
</evidence>
<accession>A0A4Y2AQA0</accession>
<dbReference type="EMBL" id="BGPR01000025">
    <property type="protein sequence ID" value="GBL81366.1"/>
    <property type="molecule type" value="Genomic_DNA"/>
</dbReference>
<sequence>MNDCHIGYHSTKLVAIHYPICDHHTGYQQATEMTESAFAMTVLRLFLIPVDCRVRLPDFSTSLQLRQLDTNSVFRDESHFQLYPDYWCIFVA</sequence>
<organism evidence="1 2">
    <name type="scientific">Araneus ventricosus</name>
    <name type="common">Orbweaver spider</name>
    <name type="synonym">Epeira ventricosa</name>
    <dbReference type="NCBI Taxonomy" id="182803"/>
    <lineage>
        <taxon>Eukaryota</taxon>
        <taxon>Metazoa</taxon>
        <taxon>Ecdysozoa</taxon>
        <taxon>Arthropoda</taxon>
        <taxon>Chelicerata</taxon>
        <taxon>Arachnida</taxon>
        <taxon>Araneae</taxon>
        <taxon>Araneomorphae</taxon>
        <taxon>Entelegynae</taxon>
        <taxon>Araneoidea</taxon>
        <taxon>Araneidae</taxon>
        <taxon>Araneus</taxon>
    </lineage>
</organism>
<protein>
    <submittedName>
        <fullName evidence="1">Uncharacterized protein</fullName>
    </submittedName>
</protein>
<dbReference type="AlphaFoldDB" id="A0A4Y2AQA0"/>
<comment type="caution">
    <text evidence="1">The sequence shown here is derived from an EMBL/GenBank/DDBJ whole genome shotgun (WGS) entry which is preliminary data.</text>
</comment>
<keyword evidence="2" id="KW-1185">Reference proteome</keyword>
<name>A0A4Y2AQA0_ARAVE</name>
<dbReference type="Proteomes" id="UP000499080">
    <property type="component" value="Unassembled WGS sequence"/>
</dbReference>
<evidence type="ECO:0000313" key="2">
    <source>
        <dbReference type="Proteomes" id="UP000499080"/>
    </source>
</evidence>